<dbReference type="PROSITE" id="PS50026">
    <property type="entry name" value="EGF_3"/>
    <property type="match status" value="1"/>
</dbReference>
<accession>A0A913ZNP0</accession>
<keyword evidence="18" id="KW-1185">Reference proteome</keyword>
<evidence type="ECO:0000256" key="9">
    <source>
        <dbReference type="PROSITE-ProRule" id="PRU00076"/>
    </source>
</evidence>
<proteinExistence type="inferred from homology"/>
<evidence type="ECO:0000313" key="18">
    <source>
        <dbReference type="Proteomes" id="UP000887568"/>
    </source>
</evidence>
<evidence type="ECO:0000256" key="11">
    <source>
        <dbReference type="SAM" id="Phobius"/>
    </source>
</evidence>
<dbReference type="PROSITE" id="PS50055">
    <property type="entry name" value="TYR_PHOSPHATASE_PTP"/>
    <property type="match status" value="1"/>
</dbReference>
<keyword evidence="5" id="KW-0378">Hydrolase</keyword>
<dbReference type="Gene3D" id="2.170.300.10">
    <property type="entry name" value="Tie2 ligand-binding domain superfamily"/>
    <property type="match status" value="1"/>
</dbReference>
<organism evidence="17 18">
    <name type="scientific">Patiria miniata</name>
    <name type="common">Bat star</name>
    <name type="synonym">Asterina miniata</name>
    <dbReference type="NCBI Taxonomy" id="46514"/>
    <lineage>
        <taxon>Eukaryota</taxon>
        <taxon>Metazoa</taxon>
        <taxon>Echinodermata</taxon>
        <taxon>Eleutherozoa</taxon>
        <taxon>Asterozoa</taxon>
        <taxon>Asteroidea</taxon>
        <taxon>Valvatacea</taxon>
        <taxon>Valvatida</taxon>
        <taxon>Asterinidae</taxon>
        <taxon>Patiria</taxon>
    </lineage>
</organism>
<dbReference type="InterPro" id="IPR000242">
    <property type="entry name" value="PTP_cat"/>
</dbReference>
<keyword evidence="11" id="KW-1133">Transmembrane helix</keyword>
<dbReference type="InterPro" id="IPR000742">
    <property type="entry name" value="EGF"/>
</dbReference>
<evidence type="ECO:0000259" key="12">
    <source>
        <dbReference type="PROSITE" id="PS50026"/>
    </source>
</evidence>
<evidence type="ECO:0000259" key="13">
    <source>
        <dbReference type="PROSITE" id="PS50055"/>
    </source>
</evidence>
<dbReference type="InterPro" id="IPR003595">
    <property type="entry name" value="Tyr_Pase_cat"/>
</dbReference>
<dbReference type="PANTHER" id="PTHR19134:SF562">
    <property type="entry name" value="PROTEIN-TYROSINE-PHOSPHATASE"/>
    <property type="match status" value="1"/>
</dbReference>
<dbReference type="InterPro" id="IPR036179">
    <property type="entry name" value="Ig-like_dom_sf"/>
</dbReference>
<dbReference type="InterPro" id="IPR013783">
    <property type="entry name" value="Ig-like_fold"/>
</dbReference>
<dbReference type="EC" id="3.1.3.48" evidence="3"/>
<feature type="domain" description="Tyrosine specific protein phosphatases" evidence="14">
    <location>
        <begin position="1017"/>
        <end position="1086"/>
    </location>
</feature>
<dbReference type="CDD" id="cd00054">
    <property type="entry name" value="EGF_CA"/>
    <property type="match status" value="1"/>
</dbReference>
<dbReference type="OrthoDB" id="6058203at2759"/>
<evidence type="ECO:0000256" key="4">
    <source>
        <dbReference type="ARBA" id="ARBA00022729"/>
    </source>
</evidence>
<dbReference type="SUPFAM" id="SSF52799">
    <property type="entry name" value="(Phosphotyrosine protein) phosphatases II"/>
    <property type="match status" value="1"/>
</dbReference>
<feature type="region of interest" description="Disordered" evidence="10">
    <location>
        <begin position="727"/>
        <end position="800"/>
    </location>
</feature>
<evidence type="ECO:0000256" key="3">
    <source>
        <dbReference type="ARBA" id="ARBA00013064"/>
    </source>
</evidence>
<dbReference type="SMART" id="SM00060">
    <property type="entry name" value="FN3"/>
    <property type="match status" value="2"/>
</dbReference>
<sequence>MEPYCSLTSSDFQDAVVRAGLSDNYTENVVCGRQVQASSDFVELTCDPPVLARYVSVDIPGMARLGLCEVTVATCDFKKEVDGVDLTLVVNPSLLGPTGDSDSVIAVYRGPEEISSNVSFGRQVSTGGASGLPSSSGEIVDSSLGCTVKLLSLPEEGGLDRTGVFYAEATRNGLTTRIQTIILPKDGVHIRPVVRTKTASIGDSVVMEMQKALSSPSEDYRWRRNGGDVIETWNNLLSVSIPNVTKEDEGVYSCFIVDQEVEQLHGIMRLIVRDCPSGRWGPPSCLETCRRCYNGGLCDDESGTCICAPGFSGDNCEEVHGRNVFGKTADQRCSNSIDPHHEACRGHLFCLPDPYGCSCAAGYMGLDCMQECAEGTFGADCKQTCHCASGGTCSKDTGECSNGCEAPNFGSNCQCTTENGVLGLEVTSGGPHQLFVAWQPDPCSSGYEVTTRDDCGNIVSQESITETTYHFITGLKLPLNNRVYIRPLYPGDVKGPEVTFSQTRRPTESPTEVNSTSVTSTSLSFSWSKPPCGSRGGIITGYTYILTGVGPPSTEVVQSVTSEESVTIQGLSPLTEYSFQVAANTNAGAGPYSQAQVKTTLKAPQMDVEPAPDSSAVIGGSVAAAVILILTVITVIIVFYKRRSRRKNQPSGVNGDTSLQQNKAFEADVAYQVPEPTAEPAPYMSLGDGVVTISSAHPIAQNPSPSQDVDDYEVSLSSAEPHAYTYVDADIMKKSSAPQTERKPKPKPPLKPHAANDDTYEVLDSAEYASVDEGKEKSSAPSVARKPMPKPHSIPSVSQPAADEYAQQQFFQHFFSQLSVRADELLEYIRKKEQADQYGFPADFKTLPDGQLGPATVALKPQNKTKNRDADIIVYDHSRVVLEPLPNDPDSDYINACYIDGYLEKDKYIASQGPTESTVGDFWRMVWQMKVDKIIMLTNPVENGEVKCHHYWPDTGFKTYSDIAVSTVEKEDVFLDYTIRVFQINKVFSAESNRLVKQFHFKTWPDTEAPGQPTTVLNFMQVVNAERNKGRTVVHCSNGIGRTGTYIALDSMLDQMRQEGQVDVLGFIYRMRQKRNKMVQTPAQYRFIFEALLAASKEDDTSYEIVGKGAKKAKKQVDAKLTRK</sequence>
<dbReference type="RefSeq" id="XP_038052730.1">
    <property type="nucleotide sequence ID" value="XM_038196802.1"/>
</dbReference>
<dbReference type="InterPro" id="IPR000387">
    <property type="entry name" value="Tyr_Pase_dom"/>
</dbReference>
<dbReference type="SUPFAM" id="SSF49265">
    <property type="entry name" value="Fibronectin type III"/>
    <property type="match status" value="1"/>
</dbReference>
<feature type="compositionally biased region" description="Low complexity" evidence="10">
    <location>
        <begin position="508"/>
        <end position="522"/>
    </location>
</feature>
<evidence type="ECO:0000256" key="6">
    <source>
        <dbReference type="ARBA" id="ARBA00022912"/>
    </source>
</evidence>
<dbReference type="GO" id="GO:0004725">
    <property type="term" value="F:protein tyrosine phosphatase activity"/>
    <property type="evidence" value="ECO:0007669"/>
    <property type="project" value="UniProtKB-EC"/>
</dbReference>
<dbReference type="InterPro" id="IPR003599">
    <property type="entry name" value="Ig_sub"/>
</dbReference>
<evidence type="ECO:0000259" key="14">
    <source>
        <dbReference type="PROSITE" id="PS50056"/>
    </source>
</evidence>
<feature type="domain" description="Fibronectin type-III" evidence="16">
    <location>
        <begin position="509"/>
        <end position="603"/>
    </location>
</feature>
<feature type="region of interest" description="Disordered" evidence="10">
    <location>
        <begin position="496"/>
        <end position="522"/>
    </location>
</feature>
<dbReference type="InterPro" id="IPR007110">
    <property type="entry name" value="Ig-like_dom"/>
</dbReference>
<comment type="subcellular location">
    <subcellularLocation>
        <location evidence="1">Membrane</location>
        <topology evidence="1">Single-pass membrane protein</topology>
    </subcellularLocation>
</comment>
<keyword evidence="9" id="KW-0245">EGF-like domain</keyword>
<dbReference type="InterPro" id="IPR003961">
    <property type="entry name" value="FN3_dom"/>
</dbReference>
<dbReference type="SMART" id="SM00408">
    <property type="entry name" value="IGc2"/>
    <property type="match status" value="1"/>
</dbReference>
<comment type="catalytic activity">
    <reaction evidence="8">
        <text>O-phospho-L-tyrosyl-[protein] + H2O = L-tyrosyl-[protein] + phosphate</text>
        <dbReference type="Rhea" id="RHEA:10684"/>
        <dbReference type="Rhea" id="RHEA-COMP:10136"/>
        <dbReference type="Rhea" id="RHEA-COMP:20101"/>
        <dbReference type="ChEBI" id="CHEBI:15377"/>
        <dbReference type="ChEBI" id="CHEBI:43474"/>
        <dbReference type="ChEBI" id="CHEBI:46858"/>
        <dbReference type="ChEBI" id="CHEBI:61978"/>
        <dbReference type="EC" id="3.1.3.48"/>
    </reaction>
</comment>
<dbReference type="PROSITE" id="PS50853">
    <property type="entry name" value="FN3"/>
    <property type="match status" value="1"/>
</dbReference>
<dbReference type="Gene3D" id="2.60.40.10">
    <property type="entry name" value="Immunoglobulins"/>
    <property type="match status" value="2"/>
</dbReference>
<dbReference type="PRINTS" id="PR00700">
    <property type="entry name" value="PRTYPHPHTASE"/>
</dbReference>
<dbReference type="Gene3D" id="2.60.120.260">
    <property type="entry name" value="Galactose-binding domain-like"/>
    <property type="match status" value="1"/>
</dbReference>
<dbReference type="PROSITE" id="PS01186">
    <property type="entry name" value="EGF_2"/>
    <property type="match status" value="1"/>
</dbReference>
<dbReference type="GeneID" id="119725398"/>
<keyword evidence="6" id="KW-0904">Protein phosphatase</keyword>
<dbReference type="InterPro" id="IPR036116">
    <property type="entry name" value="FN3_sf"/>
</dbReference>
<dbReference type="PANTHER" id="PTHR19134">
    <property type="entry name" value="RECEPTOR-TYPE TYROSINE-PROTEIN PHOSPHATASE"/>
    <property type="match status" value="1"/>
</dbReference>
<name>A0A913ZNP0_PATMI</name>
<evidence type="ECO:0000256" key="2">
    <source>
        <dbReference type="ARBA" id="ARBA00009580"/>
    </source>
</evidence>
<feature type="transmembrane region" description="Helical" evidence="11">
    <location>
        <begin position="616"/>
        <end position="640"/>
    </location>
</feature>
<dbReference type="SMART" id="SM00181">
    <property type="entry name" value="EGF"/>
    <property type="match status" value="2"/>
</dbReference>
<dbReference type="CDD" id="cd00063">
    <property type="entry name" value="FN3"/>
    <property type="match status" value="1"/>
</dbReference>
<dbReference type="SUPFAM" id="SSF48726">
    <property type="entry name" value="Immunoglobulin"/>
    <property type="match status" value="1"/>
</dbReference>
<dbReference type="InterPro" id="IPR003598">
    <property type="entry name" value="Ig_sub2"/>
</dbReference>
<dbReference type="SMART" id="SM00409">
    <property type="entry name" value="IG"/>
    <property type="match status" value="1"/>
</dbReference>
<dbReference type="Pfam" id="PF00041">
    <property type="entry name" value="fn3"/>
    <property type="match status" value="1"/>
</dbReference>
<reference evidence="17" key="1">
    <citation type="submission" date="2022-11" db="UniProtKB">
        <authorList>
            <consortium name="EnsemblMetazoa"/>
        </authorList>
    </citation>
    <scope>IDENTIFICATION</scope>
</reference>
<keyword evidence="7 11" id="KW-0472">Membrane</keyword>
<feature type="domain" description="EGF-like" evidence="12">
    <location>
        <begin position="286"/>
        <end position="317"/>
    </location>
</feature>
<protein>
    <recommendedName>
        <fullName evidence="3">protein-tyrosine-phosphatase</fullName>
        <ecNumber evidence="3">3.1.3.48</ecNumber>
    </recommendedName>
</protein>
<dbReference type="FunFam" id="2.170.300.10:FF:000003">
    <property type="entry name" value="tyrosine-protein kinase receptor Tie-1 isoform X1"/>
    <property type="match status" value="1"/>
</dbReference>
<evidence type="ECO:0000259" key="15">
    <source>
        <dbReference type="PROSITE" id="PS50835"/>
    </source>
</evidence>
<dbReference type="InterPro" id="IPR016130">
    <property type="entry name" value="Tyr_Pase_AS"/>
</dbReference>
<dbReference type="PROSITE" id="PS50056">
    <property type="entry name" value="TYR_PHOSPHATASE_2"/>
    <property type="match status" value="1"/>
</dbReference>
<evidence type="ECO:0000256" key="7">
    <source>
        <dbReference type="ARBA" id="ARBA00023136"/>
    </source>
</evidence>
<dbReference type="PROSITE" id="PS50835">
    <property type="entry name" value="IG_LIKE"/>
    <property type="match status" value="1"/>
</dbReference>
<comment type="caution">
    <text evidence="9">Lacks conserved residue(s) required for the propagation of feature annotation.</text>
</comment>
<feature type="domain" description="Ig-like" evidence="15">
    <location>
        <begin position="192"/>
        <end position="265"/>
    </location>
</feature>
<dbReference type="InterPro" id="IPR050348">
    <property type="entry name" value="Protein-Tyr_Phosphatase"/>
</dbReference>
<evidence type="ECO:0000256" key="10">
    <source>
        <dbReference type="SAM" id="MobiDB-lite"/>
    </source>
</evidence>
<evidence type="ECO:0000259" key="16">
    <source>
        <dbReference type="PROSITE" id="PS50853"/>
    </source>
</evidence>
<dbReference type="PROSITE" id="PS00022">
    <property type="entry name" value="EGF_1"/>
    <property type="match status" value="2"/>
</dbReference>
<dbReference type="GO" id="GO:0016020">
    <property type="term" value="C:membrane"/>
    <property type="evidence" value="ECO:0007669"/>
    <property type="project" value="UniProtKB-SubCell"/>
</dbReference>
<evidence type="ECO:0000256" key="8">
    <source>
        <dbReference type="ARBA" id="ARBA00051722"/>
    </source>
</evidence>
<dbReference type="InterPro" id="IPR029021">
    <property type="entry name" value="Prot-tyrosine_phosphatase-like"/>
</dbReference>
<dbReference type="FunFam" id="3.90.190.10:FF:000062">
    <property type="entry name" value="Receptor-type tyrosine-protein phosphatase kappa"/>
    <property type="match status" value="1"/>
</dbReference>
<keyword evidence="9" id="KW-1015">Disulfide bond</keyword>
<dbReference type="Proteomes" id="UP000887568">
    <property type="component" value="Unplaced"/>
</dbReference>
<keyword evidence="4" id="KW-0732">Signal</keyword>
<comment type="similarity">
    <text evidence="2">Belongs to the protein-tyrosine phosphatase family.</text>
</comment>
<evidence type="ECO:0000313" key="17">
    <source>
        <dbReference type="EnsemblMetazoa" id="XP_038052730.1"/>
    </source>
</evidence>
<dbReference type="EnsemblMetazoa" id="XM_038196802.1">
    <property type="protein sequence ID" value="XP_038052730.1"/>
    <property type="gene ID" value="LOC119725398"/>
</dbReference>
<dbReference type="SMART" id="SM00194">
    <property type="entry name" value="PTPc"/>
    <property type="match status" value="1"/>
</dbReference>
<dbReference type="Gene3D" id="3.90.190.10">
    <property type="entry name" value="Protein tyrosine phosphatase superfamily"/>
    <property type="match status" value="1"/>
</dbReference>
<dbReference type="Pfam" id="PF00102">
    <property type="entry name" value="Y_phosphatase"/>
    <property type="match status" value="1"/>
</dbReference>
<evidence type="ECO:0000256" key="5">
    <source>
        <dbReference type="ARBA" id="ARBA00022801"/>
    </source>
</evidence>
<feature type="disulfide bond" evidence="9">
    <location>
        <begin position="307"/>
        <end position="316"/>
    </location>
</feature>
<dbReference type="SMART" id="SM00404">
    <property type="entry name" value="PTPc_motif"/>
    <property type="match status" value="1"/>
</dbReference>
<feature type="domain" description="Tyrosine-protein phosphatase" evidence="13">
    <location>
        <begin position="840"/>
        <end position="1095"/>
    </location>
</feature>
<dbReference type="PROSITE" id="PS00383">
    <property type="entry name" value="TYR_PHOSPHATASE_1"/>
    <property type="match status" value="1"/>
</dbReference>
<dbReference type="FunFam" id="2.60.40.10:FF:001891">
    <property type="entry name" value="Tyrosine protein kinase receptor tie-1, putative"/>
    <property type="match status" value="1"/>
</dbReference>
<keyword evidence="11" id="KW-0812">Transmembrane</keyword>
<evidence type="ECO:0000256" key="1">
    <source>
        <dbReference type="ARBA" id="ARBA00004167"/>
    </source>
</evidence>
<dbReference type="AlphaFoldDB" id="A0A913ZNP0"/>